<keyword evidence="1" id="KW-0472">Membrane</keyword>
<evidence type="ECO:0000313" key="4">
    <source>
        <dbReference type="Proteomes" id="UP000029846"/>
    </source>
</evidence>
<proteinExistence type="predicted"/>
<dbReference type="EMBL" id="FOJO01000001">
    <property type="protein sequence ID" value="SFA38074.1"/>
    <property type="molecule type" value="Genomic_DNA"/>
</dbReference>
<dbReference type="STRING" id="376733.SAMN04487972_10175"/>
<feature type="transmembrane region" description="Helical" evidence="1">
    <location>
        <begin position="150"/>
        <end position="169"/>
    </location>
</feature>
<reference evidence="2 4" key="2">
    <citation type="submission" date="2014-10" db="EMBL/GenBank/DDBJ databases">
        <title>Paracoccus sanguinis sp. nov., isolated from clinical specimens of New York State patients.</title>
        <authorList>
            <person name="Mingle L.A."/>
            <person name="Cole J.A."/>
            <person name="Lapierre P."/>
            <person name="Musser K.A."/>
        </authorList>
    </citation>
    <scope>NUCLEOTIDE SEQUENCE [LARGE SCALE GENOMIC DNA]</scope>
    <source>
        <strain evidence="2 4">JCM 14014</strain>
    </source>
</reference>
<name>A0A099F8E6_9RHOB</name>
<keyword evidence="1" id="KW-1133">Transmembrane helix</keyword>
<dbReference type="OrthoDB" id="5354324at2"/>
<dbReference type="InterPro" id="IPR011088">
    <property type="entry name" value="Phage_phiNM3_A0EWY4"/>
</dbReference>
<dbReference type="Pfam" id="PF07509">
    <property type="entry name" value="DUF1523"/>
    <property type="match status" value="1"/>
</dbReference>
<evidence type="ECO:0008006" key="6">
    <source>
        <dbReference type="Google" id="ProtNLM"/>
    </source>
</evidence>
<evidence type="ECO:0000313" key="3">
    <source>
        <dbReference type="EMBL" id="SFA38074.1"/>
    </source>
</evidence>
<protein>
    <recommendedName>
        <fullName evidence="6">DUF1523 domain-containing protein</fullName>
    </recommendedName>
</protein>
<organism evidence="2 4">
    <name type="scientific">Paracoccus halophilus</name>
    <dbReference type="NCBI Taxonomy" id="376733"/>
    <lineage>
        <taxon>Bacteria</taxon>
        <taxon>Pseudomonadati</taxon>
        <taxon>Pseudomonadota</taxon>
        <taxon>Alphaproteobacteria</taxon>
        <taxon>Rhodobacterales</taxon>
        <taxon>Paracoccaceae</taxon>
        <taxon>Paracoccus</taxon>
    </lineage>
</organism>
<reference evidence="2 4" key="1">
    <citation type="submission" date="2014-09" db="EMBL/GenBank/DDBJ databases">
        <authorList>
            <person name="McGinnis J.M."/>
            <person name="Wolfgang W.J."/>
        </authorList>
    </citation>
    <scope>NUCLEOTIDE SEQUENCE [LARGE SCALE GENOMIC DNA]</scope>
    <source>
        <strain evidence="2 4">JCM 14014</strain>
    </source>
</reference>
<dbReference type="Proteomes" id="UP000182312">
    <property type="component" value="Unassembled WGS sequence"/>
</dbReference>
<evidence type="ECO:0000313" key="5">
    <source>
        <dbReference type="Proteomes" id="UP000182312"/>
    </source>
</evidence>
<keyword evidence="4" id="KW-1185">Reference proteome</keyword>
<keyword evidence="1" id="KW-0812">Transmembrane</keyword>
<reference evidence="3 5" key="3">
    <citation type="submission" date="2016-10" db="EMBL/GenBank/DDBJ databases">
        <authorList>
            <person name="de Groot N.N."/>
        </authorList>
    </citation>
    <scope>NUCLEOTIDE SEQUENCE [LARGE SCALE GENOMIC DNA]</scope>
    <source>
        <strain evidence="3 5">CGMCC 1.6117</strain>
    </source>
</reference>
<dbReference type="AlphaFoldDB" id="A0A099F8E6"/>
<dbReference type="Proteomes" id="UP000029846">
    <property type="component" value="Unassembled WGS sequence"/>
</dbReference>
<accession>A0A099F8E6</accession>
<gene>
    <name evidence="2" type="ORF">IT41_02220</name>
    <name evidence="3" type="ORF">SAMN04487972_10175</name>
</gene>
<dbReference type="EMBL" id="JRKN01000002">
    <property type="protein sequence ID" value="KGJ06478.1"/>
    <property type="molecule type" value="Genomic_DNA"/>
</dbReference>
<evidence type="ECO:0000313" key="2">
    <source>
        <dbReference type="EMBL" id="KGJ06478.1"/>
    </source>
</evidence>
<evidence type="ECO:0000256" key="1">
    <source>
        <dbReference type="SAM" id="Phobius"/>
    </source>
</evidence>
<dbReference type="RefSeq" id="WP_036738424.1">
    <property type="nucleotide sequence ID" value="NZ_FOJO01000001.1"/>
</dbReference>
<sequence length="226" mass="25974">MRWFLTVLGVIFGVAVFLFLDYSLPSKQTVRITDAYNRLTEIGANAIFFASPDTGTVQNAQGQRDVRFINTARPNGKPYVYRNEDTGWIWPPYFKYDSSNLQAEATDLESSAADPQWVSITSYGWRVSWASIYPNAISIKPVSGPDERPFNWGAQIILAVLGAILFLIWRMWNQFRERTIDPAVRSADQAWDRLDARADAARDHVLREAGEARGWLRRRWDRLRGR</sequence>
<dbReference type="eggNOG" id="ENOG5032VK6">
    <property type="taxonomic scope" value="Bacteria"/>
</dbReference>